<feature type="region of interest" description="Disordered" evidence="5">
    <location>
        <begin position="180"/>
        <end position="199"/>
    </location>
</feature>
<dbReference type="InterPro" id="IPR036465">
    <property type="entry name" value="vWFA_dom_sf"/>
</dbReference>
<dbReference type="Pfam" id="PF07584">
    <property type="entry name" value="BatA"/>
    <property type="match status" value="1"/>
</dbReference>
<proteinExistence type="predicted"/>
<dbReference type="PANTHER" id="PTHR22550">
    <property type="entry name" value="SPORE GERMINATION PROTEIN"/>
    <property type="match status" value="1"/>
</dbReference>
<dbReference type="Pfam" id="PF13519">
    <property type="entry name" value="VWA_2"/>
    <property type="match status" value="1"/>
</dbReference>
<dbReference type="KEGG" id="psuu:Psuf_075520"/>
<gene>
    <name evidence="8" type="ORF">Psuf_075520</name>
</gene>
<keyword evidence="9" id="KW-1185">Reference proteome</keyword>
<keyword evidence="2 6" id="KW-0812">Transmembrane</keyword>
<reference evidence="8 9" key="2">
    <citation type="submission" date="2020-03" db="EMBL/GenBank/DDBJ databases">
        <authorList>
            <person name="Ichikawa N."/>
            <person name="Kimura A."/>
            <person name="Kitahashi Y."/>
            <person name="Uohara A."/>
        </authorList>
    </citation>
    <scope>NUCLEOTIDE SEQUENCE [LARGE SCALE GENOMIC DNA]</scope>
    <source>
        <strain evidence="8 9">NBRC 105367</strain>
    </source>
</reference>
<dbReference type="InterPro" id="IPR024163">
    <property type="entry name" value="Aerotolerance_reg_N"/>
</dbReference>
<accession>A0A6F8YVY4</accession>
<keyword evidence="1" id="KW-1003">Cell membrane</keyword>
<evidence type="ECO:0000313" key="8">
    <source>
        <dbReference type="EMBL" id="BCB90239.1"/>
    </source>
</evidence>
<feature type="region of interest" description="Disordered" evidence="5">
    <location>
        <begin position="360"/>
        <end position="387"/>
    </location>
</feature>
<evidence type="ECO:0000256" key="2">
    <source>
        <dbReference type="ARBA" id="ARBA00022692"/>
    </source>
</evidence>
<evidence type="ECO:0000313" key="9">
    <source>
        <dbReference type="Proteomes" id="UP000503011"/>
    </source>
</evidence>
<evidence type="ECO:0000259" key="7">
    <source>
        <dbReference type="PROSITE" id="PS50234"/>
    </source>
</evidence>
<feature type="compositionally biased region" description="Low complexity" evidence="5">
    <location>
        <begin position="360"/>
        <end position="374"/>
    </location>
</feature>
<feature type="transmembrane region" description="Helical" evidence="6">
    <location>
        <begin position="6"/>
        <end position="25"/>
    </location>
</feature>
<dbReference type="RefSeq" id="WP_173162452.1">
    <property type="nucleotide sequence ID" value="NZ_AP022871.1"/>
</dbReference>
<feature type="compositionally biased region" description="Basic and acidic residues" evidence="5">
    <location>
        <begin position="377"/>
        <end position="387"/>
    </location>
</feature>
<feature type="domain" description="VWFA" evidence="7">
    <location>
        <begin position="87"/>
        <end position="316"/>
    </location>
</feature>
<evidence type="ECO:0000256" key="6">
    <source>
        <dbReference type="SAM" id="Phobius"/>
    </source>
</evidence>
<protein>
    <submittedName>
        <fullName evidence="8">VWA domain-containing protein</fullName>
    </submittedName>
</protein>
<evidence type="ECO:0000256" key="3">
    <source>
        <dbReference type="ARBA" id="ARBA00022989"/>
    </source>
</evidence>
<dbReference type="EMBL" id="AP022871">
    <property type="protein sequence ID" value="BCB90239.1"/>
    <property type="molecule type" value="Genomic_DNA"/>
</dbReference>
<evidence type="ECO:0000256" key="4">
    <source>
        <dbReference type="ARBA" id="ARBA00023136"/>
    </source>
</evidence>
<dbReference type="InterPro" id="IPR002035">
    <property type="entry name" value="VWF_A"/>
</dbReference>
<dbReference type="SUPFAM" id="SSF53300">
    <property type="entry name" value="vWA-like"/>
    <property type="match status" value="1"/>
</dbReference>
<dbReference type="SMART" id="SM00327">
    <property type="entry name" value="VWA"/>
    <property type="match status" value="1"/>
</dbReference>
<keyword evidence="3 6" id="KW-1133">Transmembrane helix</keyword>
<evidence type="ECO:0000256" key="5">
    <source>
        <dbReference type="SAM" id="MobiDB-lite"/>
    </source>
</evidence>
<dbReference type="PROSITE" id="PS50234">
    <property type="entry name" value="VWFA"/>
    <property type="match status" value="1"/>
</dbReference>
<evidence type="ECO:0000256" key="1">
    <source>
        <dbReference type="ARBA" id="ARBA00022475"/>
    </source>
</evidence>
<dbReference type="AlphaFoldDB" id="A0A6F8YVY4"/>
<keyword evidence="4 6" id="KW-0472">Membrane</keyword>
<dbReference type="Proteomes" id="UP000503011">
    <property type="component" value="Chromosome"/>
</dbReference>
<feature type="transmembrane region" description="Helical" evidence="6">
    <location>
        <begin position="325"/>
        <end position="344"/>
    </location>
</feature>
<dbReference type="PANTHER" id="PTHR22550:SF5">
    <property type="entry name" value="LEUCINE ZIPPER PROTEIN 4"/>
    <property type="match status" value="1"/>
</dbReference>
<sequence length="387" mass="41074">MSLTWPWALAALLAFPLLLGYRWWLRRRRRRETVRVSSVTLIRAALPGRSLWRRRIPIWLFAAGLVVLAGGAARPQASVPVPSNSASILLAIDVSASMCSTDVPPNRLTAAQEAARTFVKELDDGTRIGLVTFSAIAGLLVEPTTDKDVLLAAIDDIKTSRGTAIGQAILTSVDAISEFNPDVPPTGVEVPPPTGDRDEYEPDTIVVLTDGRNTQGVDPVTAAGEAAARKLRVYTIGFGSTQPAPSVCTREQISGDAAFRGDGMGGPFGGFGGRGRYMQADEGTLTEVADLTGGEYFKAEDADALTEVLLDLPDSITLQREDVEVTAWFALAGALLVLAGLGLAQWWQRAVVPPVAVGDPAPEPPVVAEAAAPGRPDPPDHTVWKRG</sequence>
<dbReference type="InterPro" id="IPR050768">
    <property type="entry name" value="UPF0353/GerABKA_families"/>
</dbReference>
<dbReference type="Gene3D" id="3.40.50.410">
    <property type="entry name" value="von Willebrand factor, type A domain"/>
    <property type="match status" value="1"/>
</dbReference>
<organism evidence="8 9">
    <name type="scientific">Phytohabitans suffuscus</name>
    <dbReference type="NCBI Taxonomy" id="624315"/>
    <lineage>
        <taxon>Bacteria</taxon>
        <taxon>Bacillati</taxon>
        <taxon>Actinomycetota</taxon>
        <taxon>Actinomycetes</taxon>
        <taxon>Micromonosporales</taxon>
        <taxon>Micromonosporaceae</taxon>
    </lineage>
</organism>
<reference evidence="8 9" key="1">
    <citation type="submission" date="2020-03" db="EMBL/GenBank/DDBJ databases">
        <title>Whole genome shotgun sequence of Phytohabitans suffuscus NBRC 105367.</title>
        <authorList>
            <person name="Komaki H."/>
            <person name="Tamura T."/>
        </authorList>
    </citation>
    <scope>NUCLEOTIDE SEQUENCE [LARGE SCALE GENOMIC DNA]</scope>
    <source>
        <strain evidence="8 9">NBRC 105367</strain>
    </source>
</reference>
<name>A0A6F8YVY4_9ACTN</name>